<dbReference type="RefSeq" id="WP_418159407.1">
    <property type="nucleotide sequence ID" value="NZ_JBBLZC010000008.1"/>
</dbReference>
<dbReference type="SUPFAM" id="SSF158682">
    <property type="entry name" value="TerB-like"/>
    <property type="match status" value="1"/>
</dbReference>
<comment type="caution">
    <text evidence="2">The sequence shown here is derived from an EMBL/GenBank/DDBJ whole genome shotgun (WGS) entry which is preliminary data.</text>
</comment>
<evidence type="ECO:0000313" key="2">
    <source>
        <dbReference type="EMBL" id="MEK0083560.1"/>
    </source>
</evidence>
<name>A0ABU8XQR5_9PROT</name>
<dbReference type="Proteomes" id="UP001375743">
    <property type="component" value="Unassembled WGS sequence"/>
</dbReference>
<protein>
    <submittedName>
        <fullName evidence="2">Tellurite resistance TerB family protein</fullName>
    </submittedName>
</protein>
<dbReference type="EMBL" id="JBBLZC010000008">
    <property type="protein sequence ID" value="MEK0083560.1"/>
    <property type="molecule type" value="Genomic_DNA"/>
</dbReference>
<sequence length="260" mass="26279">MIDMRSILGGLIDAGLAPSTSQRIEHALKTPQADGGSLLSRITAAAGQAASDTKQQAQAGNPVAIGGLGALAGAILGGAKGSAARGALGGAALALLGQIAYQALQGRLPGAAAGRSGAGAAGEDLPLGVREPKTPGEEAVLRSRSQILLQAMINAAKADGQIDGREMDRILSKLDEAGADQEAKDFVLAEMRRPLDLEGLAAQVEAPDLAAEVYAASLLAIEVDTPAERSYLDRLATTLELTPAARQHIESVLGVKAAAV</sequence>
<dbReference type="Pfam" id="PF04391">
    <property type="entry name" value="DUF533"/>
    <property type="match status" value="1"/>
</dbReference>
<dbReference type="Gene3D" id="1.10.3680.10">
    <property type="entry name" value="TerB-like"/>
    <property type="match status" value="1"/>
</dbReference>
<feature type="region of interest" description="Disordered" evidence="1">
    <location>
        <begin position="112"/>
        <end position="136"/>
    </location>
</feature>
<gene>
    <name evidence="2" type="ORF">U1T56_10385</name>
</gene>
<evidence type="ECO:0000313" key="3">
    <source>
        <dbReference type="Proteomes" id="UP001375743"/>
    </source>
</evidence>
<accession>A0ABU8XQR5</accession>
<dbReference type="InterPro" id="IPR029024">
    <property type="entry name" value="TerB-like"/>
</dbReference>
<dbReference type="CDD" id="cd07178">
    <property type="entry name" value="terB_like_YebE"/>
    <property type="match status" value="1"/>
</dbReference>
<keyword evidence="3" id="KW-1185">Reference proteome</keyword>
<organism evidence="2 3">
    <name type="scientific">Benzoatithermus flavus</name>
    <dbReference type="NCBI Taxonomy" id="3108223"/>
    <lineage>
        <taxon>Bacteria</taxon>
        <taxon>Pseudomonadati</taxon>
        <taxon>Pseudomonadota</taxon>
        <taxon>Alphaproteobacteria</taxon>
        <taxon>Geminicoccales</taxon>
        <taxon>Geminicoccaceae</taxon>
        <taxon>Benzoatithermus</taxon>
    </lineage>
</organism>
<reference evidence="2 3" key="1">
    <citation type="submission" date="2024-01" db="EMBL/GenBank/DDBJ databases">
        <title>Multi-omics insights into the function and evolution of sodium benzoate biodegradation pathways in Benzoatithermus flavus gen. nov., sp. nov. from hot spring.</title>
        <authorList>
            <person name="Hu C.-J."/>
            <person name="Li W.-J."/>
        </authorList>
    </citation>
    <scope>NUCLEOTIDE SEQUENCE [LARGE SCALE GENOMIC DNA]</scope>
    <source>
        <strain evidence="2 3">SYSU G07066</strain>
    </source>
</reference>
<proteinExistence type="predicted"/>
<evidence type="ECO:0000256" key="1">
    <source>
        <dbReference type="SAM" id="MobiDB-lite"/>
    </source>
</evidence>
<dbReference type="InterPro" id="IPR007486">
    <property type="entry name" value="YebE"/>
</dbReference>